<evidence type="ECO:0000313" key="2">
    <source>
        <dbReference type="Proteomes" id="UP001147746"/>
    </source>
</evidence>
<gene>
    <name evidence="1" type="ORF">N7476_011481</name>
</gene>
<keyword evidence="2" id="KW-1185">Reference proteome</keyword>
<comment type="caution">
    <text evidence="1">The sequence shown here is derived from an EMBL/GenBank/DDBJ whole genome shotgun (WGS) entry which is preliminary data.</text>
</comment>
<dbReference type="Gene3D" id="3.40.630.30">
    <property type="match status" value="1"/>
</dbReference>
<dbReference type="CDD" id="cd04301">
    <property type="entry name" value="NAT_SF"/>
    <property type="match status" value="1"/>
</dbReference>
<dbReference type="Proteomes" id="UP001147746">
    <property type="component" value="Unassembled WGS sequence"/>
</dbReference>
<reference evidence="1" key="2">
    <citation type="journal article" date="2023" name="IMA Fungus">
        <title>Comparative genomic study of the Penicillium genus elucidates a diverse pangenome and 15 lateral gene transfer events.</title>
        <authorList>
            <person name="Petersen C."/>
            <person name="Sorensen T."/>
            <person name="Nielsen M.R."/>
            <person name="Sondergaard T.E."/>
            <person name="Sorensen J.L."/>
            <person name="Fitzpatrick D.A."/>
            <person name="Frisvad J.C."/>
            <person name="Nielsen K.L."/>
        </authorList>
    </citation>
    <scope>NUCLEOTIDE SEQUENCE</scope>
    <source>
        <strain evidence="1">IBT 21472</strain>
    </source>
</reference>
<proteinExistence type="predicted"/>
<dbReference type="InterPro" id="IPR052523">
    <property type="entry name" value="Trichothecene_AcTrans"/>
</dbReference>
<dbReference type="InterPro" id="IPR016181">
    <property type="entry name" value="Acyl_CoA_acyltransferase"/>
</dbReference>
<dbReference type="PROSITE" id="PS51186">
    <property type="entry name" value="GNAT"/>
    <property type="match status" value="1"/>
</dbReference>
<dbReference type="AlphaFoldDB" id="A0A9W9GH30"/>
<dbReference type="PANTHER" id="PTHR42791:SF4">
    <property type="entry name" value="ACETYLTRANSFERASE, GNAT FAMILY FAMILY (AFU_ORTHOLOGUE AFUA_4G09540)-RELATED"/>
    <property type="match status" value="1"/>
</dbReference>
<dbReference type="SUPFAM" id="SSF55729">
    <property type="entry name" value="Acyl-CoA N-acyltransferases (Nat)"/>
    <property type="match status" value="1"/>
</dbReference>
<dbReference type="GO" id="GO:0016747">
    <property type="term" value="F:acyltransferase activity, transferring groups other than amino-acyl groups"/>
    <property type="evidence" value="ECO:0007669"/>
    <property type="project" value="InterPro"/>
</dbReference>
<dbReference type="EMBL" id="JAPZBO010000010">
    <property type="protein sequence ID" value="KAJ5299924.1"/>
    <property type="molecule type" value="Genomic_DNA"/>
</dbReference>
<reference evidence="1" key="1">
    <citation type="submission" date="2022-12" db="EMBL/GenBank/DDBJ databases">
        <authorList>
            <person name="Petersen C."/>
        </authorList>
    </citation>
    <scope>NUCLEOTIDE SEQUENCE</scope>
    <source>
        <strain evidence="1">IBT 21472</strain>
    </source>
</reference>
<name>A0A9W9GH30_9EURO</name>
<accession>A0A9W9GH30</accession>
<sequence length="217" mass="23987">MAAPNYTIAPVLESDLPFLANFLHVAKLSLSINRLIFKDWPNDAVQMQMYTGAVRGGFSDPSMESFKAVDSDSDEIIGYFALARKQPVEETSVDAENKDSNQVIPDGLNPGLFEEVVKATDQISKKVEAMDRFELVYMCVKPSCQRNGIGSKLVQLGFDRAKAEGIPLAVCAEAPAYGFFVKLGFKDTTHCDMDLRRYAPANSGFGIFRLSGMIWRP</sequence>
<dbReference type="PANTHER" id="PTHR42791">
    <property type="entry name" value="GNAT FAMILY ACETYLTRANSFERASE"/>
    <property type="match status" value="1"/>
</dbReference>
<dbReference type="Pfam" id="PF13508">
    <property type="entry name" value="Acetyltransf_7"/>
    <property type="match status" value="1"/>
</dbReference>
<protein>
    <submittedName>
        <fullName evidence="1">Uncharacterized protein</fullName>
    </submittedName>
</protein>
<organism evidence="1 2">
    <name type="scientific">Penicillium atrosanguineum</name>
    <dbReference type="NCBI Taxonomy" id="1132637"/>
    <lineage>
        <taxon>Eukaryota</taxon>
        <taxon>Fungi</taxon>
        <taxon>Dikarya</taxon>
        <taxon>Ascomycota</taxon>
        <taxon>Pezizomycotina</taxon>
        <taxon>Eurotiomycetes</taxon>
        <taxon>Eurotiomycetidae</taxon>
        <taxon>Eurotiales</taxon>
        <taxon>Aspergillaceae</taxon>
        <taxon>Penicillium</taxon>
    </lineage>
</organism>
<evidence type="ECO:0000313" key="1">
    <source>
        <dbReference type="EMBL" id="KAJ5299924.1"/>
    </source>
</evidence>
<dbReference type="InterPro" id="IPR000182">
    <property type="entry name" value="GNAT_dom"/>
</dbReference>